<reference evidence="3" key="1">
    <citation type="journal article" date="2019" name="Int. J. Syst. Evol. Microbiol.">
        <title>The Global Catalogue of Microorganisms (GCM) 10K type strain sequencing project: providing services to taxonomists for standard genome sequencing and annotation.</title>
        <authorList>
            <consortium name="The Broad Institute Genomics Platform"/>
            <consortium name="The Broad Institute Genome Sequencing Center for Infectious Disease"/>
            <person name="Wu L."/>
            <person name="Ma J."/>
        </authorList>
    </citation>
    <scope>NUCLEOTIDE SEQUENCE [LARGE SCALE GENOMIC DNA]</scope>
    <source>
        <strain evidence="3">CGMCC 4.7192</strain>
    </source>
</reference>
<dbReference type="PROSITE" id="PS51186">
    <property type="entry name" value="GNAT"/>
    <property type="match status" value="1"/>
</dbReference>
<evidence type="ECO:0000313" key="2">
    <source>
        <dbReference type="EMBL" id="MFD2204092.1"/>
    </source>
</evidence>
<keyword evidence="2" id="KW-0808">Transferase</keyword>
<dbReference type="Pfam" id="PF00583">
    <property type="entry name" value="Acetyltransf_1"/>
    <property type="match status" value="1"/>
</dbReference>
<sequence length="154" mass="17400">MFIKTAVTTDDFNQARSLFKTYESWAEVCPCFEGFERELLELTERYSLPQGQLWLAFDDREPEIAIAVVGVRIVDNQTCELKRLWVDPKGRGQKVGGALLVNVIEFARNLGVSSLTLETVPGIMDTAIDLYLRFGFSPKKEPANKSTLEMTYAL</sequence>
<feature type="domain" description="N-acetyltransferase" evidence="1">
    <location>
        <begin position="1"/>
        <end position="154"/>
    </location>
</feature>
<dbReference type="InterPro" id="IPR000182">
    <property type="entry name" value="GNAT_dom"/>
</dbReference>
<dbReference type="InterPro" id="IPR052777">
    <property type="entry name" value="Acetyltransferase_Enz"/>
</dbReference>
<gene>
    <name evidence="2" type="ORF">ACFSKO_00620</name>
</gene>
<proteinExistence type="predicted"/>
<name>A0ABW5BDB9_9PROT</name>
<dbReference type="EMBL" id="JBHUII010000001">
    <property type="protein sequence ID" value="MFD2204092.1"/>
    <property type="molecule type" value="Genomic_DNA"/>
</dbReference>
<dbReference type="SUPFAM" id="SSF55729">
    <property type="entry name" value="Acyl-CoA N-acyltransferases (Nat)"/>
    <property type="match status" value="1"/>
</dbReference>
<protein>
    <submittedName>
        <fullName evidence="2">GNAT family N-acetyltransferase</fullName>
        <ecNumber evidence="2">2.3.-.-</ecNumber>
    </submittedName>
</protein>
<dbReference type="Proteomes" id="UP001597294">
    <property type="component" value="Unassembled WGS sequence"/>
</dbReference>
<dbReference type="EC" id="2.3.-.-" evidence="2"/>
<accession>A0ABW5BDB9</accession>
<keyword evidence="2" id="KW-0012">Acyltransferase</keyword>
<comment type="caution">
    <text evidence="2">The sequence shown here is derived from an EMBL/GenBank/DDBJ whole genome shotgun (WGS) entry which is preliminary data.</text>
</comment>
<dbReference type="InterPro" id="IPR016181">
    <property type="entry name" value="Acyl_CoA_acyltransferase"/>
</dbReference>
<keyword evidence="3" id="KW-1185">Reference proteome</keyword>
<dbReference type="RefSeq" id="WP_380247309.1">
    <property type="nucleotide sequence ID" value="NZ_JBHUII010000001.1"/>
</dbReference>
<dbReference type="PANTHER" id="PTHR43305:SF1">
    <property type="entry name" value="FAMILY N-ACETYLTRANSFERASE, PUTATIVE (AFU_ORTHOLOGUE AFUA_2G01380)-RELATED"/>
    <property type="match status" value="1"/>
</dbReference>
<dbReference type="PANTHER" id="PTHR43305">
    <property type="entry name" value="FAMILY N-ACETYLTRANSFERASE, PUTATIVE (AFU_ORTHOLOGUE AFUA_2G01380)-RELATED"/>
    <property type="match status" value="1"/>
</dbReference>
<evidence type="ECO:0000259" key="1">
    <source>
        <dbReference type="PROSITE" id="PS51186"/>
    </source>
</evidence>
<dbReference type="Gene3D" id="3.40.630.30">
    <property type="match status" value="1"/>
</dbReference>
<evidence type="ECO:0000313" key="3">
    <source>
        <dbReference type="Proteomes" id="UP001597294"/>
    </source>
</evidence>
<dbReference type="GO" id="GO:0016746">
    <property type="term" value="F:acyltransferase activity"/>
    <property type="evidence" value="ECO:0007669"/>
    <property type="project" value="UniProtKB-KW"/>
</dbReference>
<dbReference type="CDD" id="cd04301">
    <property type="entry name" value="NAT_SF"/>
    <property type="match status" value="1"/>
</dbReference>
<organism evidence="2 3">
    <name type="scientific">Kiloniella antarctica</name>
    <dbReference type="NCBI Taxonomy" id="1550907"/>
    <lineage>
        <taxon>Bacteria</taxon>
        <taxon>Pseudomonadati</taxon>
        <taxon>Pseudomonadota</taxon>
        <taxon>Alphaproteobacteria</taxon>
        <taxon>Rhodospirillales</taxon>
        <taxon>Kiloniellaceae</taxon>
        <taxon>Kiloniella</taxon>
    </lineage>
</organism>